<keyword evidence="2" id="KW-0408">Iron</keyword>
<feature type="domain" description="Thioredoxin" evidence="4">
    <location>
        <begin position="1"/>
        <end position="107"/>
    </location>
</feature>
<dbReference type="Pfam" id="PF00462">
    <property type="entry name" value="Glutaredoxin"/>
    <property type="match status" value="1"/>
</dbReference>
<dbReference type="Pfam" id="PF00085">
    <property type="entry name" value="Thioredoxin"/>
    <property type="match status" value="1"/>
</dbReference>
<accession>A0A2H9TFS0</accession>
<reference evidence="5 6" key="1">
    <citation type="submission" date="2016-10" db="EMBL/GenBank/DDBJ databases">
        <title>The genome of Paramicrosporidium saccamoebae is the missing link in understanding Cryptomycota and Microsporidia evolution.</title>
        <authorList>
            <person name="Quandt C.A."/>
            <person name="Beaudet D."/>
            <person name="Corsaro D."/>
            <person name="Michel R."/>
            <person name="Corradi N."/>
            <person name="James T."/>
        </authorList>
    </citation>
    <scope>NUCLEOTIDE SEQUENCE [LARGE SCALE GENOMIC DNA]</scope>
    <source>
        <strain evidence="5 6">KSL3</strain>
    </source>
</reference>
<protein>
    <submittedName>
        <fullName evidence="5">Putative monothiol glutaredoxin</fullName>
    </submittedName>
</protein>
<dbReference type="InterPro" id="IPR036249">
    <property type="entry name" value="Thioredoxin-like_sf"/>
</dbReference>
<dbReference type="GO" id="GO:0051537">
    <property type="term" value="F:2 iron, 2 sulfur cluster binding"/>
    <property type="evidence" value="ECO:0007669"/>
    <property type="project" value="EnsemblFungi"/>
</dbReference>
<evidence type="ECO:0000259" key="4">
    <source>
        <dbReference type="PROSITE" id="PS51352"/>
    </source>
</evidence>
<sequence length="209" mass="23339">MTIKNAISLDEVLLASKTEPGKLHVLNFWASWAEPCLQMNEIFAALAAAHPTISFWDVDAETTADISLHFMVEAVPTFVFLQEGQEVRRINGSKAEELAMAIEAISTPQDLDTHLSSLINRHKVMLFIKGTPTAPRCGFTRQLLSLLASQQVEYDYFDILADETVRQGLKEYSNWPTYPQVYIRGELAGGLDIVQEMIESGTFADTLND</sequence>
<keyword evidence="1" id="KW-0479">Metal-binding</keyword>
<evidence type="ECO:0000256" key="1">
    <source>
        <dbReference type="ARBA" id="ARBA00022723"/>
    </source>
</evidence>
<dbReference type="GO" id="GO:0005634">
    <property type="term" value="C:nucleus"/>
    <property type="evidence" value="ECO:0007669"/>
    <property type="project" value="EnsemblFungi"/>
</dbReference>
<dbReference type="PROSITE" id="PS51354">
    <property type="entry name" value="GLUTAREDOXIN_2"/>
    <property type="match status" value="1"/>
</dbReference>
<gene>
    <name evidence="5" type="ORF">PSACC_03611</name>
</gene>
<evidence type="ECO:0000313" key="6">
    <source>
        <dbReference type="Proteomes" id="UP000240830"/>
    </source>
</evidence>
<dbReference type="FunFam" id="3.40.30.10:FF:000012">
    <property type="entry name" value="Monothiol glutaredoxin"/>
    <property type="match status" value="1"/>
</dbReference>
<dbReference type="GO" id="GO:0046872">
    <property type="term" value="F:metal ion binding"/>
    <property type="evidence" value="ECO:0007669"/>
    <property type="project" value="UniProtKB-KW"/>
</dbReference>
<evidence type="ECO:0000313" key="5">
    <source>
        <dbReference type="EMBL" id="PJF16624.1"/>
    </source>
</evidence>
<dbReference type="Gene3D" id="3.40.30.10">
    <property type="entry name" value="Glutaredoxin"/>
    <property type="match status" value="2"/>
</dbReference>
<evidence type="ECO:0000256" key="3">
    <source>
        <dbReference type="ARBA" id="ARBA00023014"/>
    </source>
</evidence>
<dbReference type="OrthoDB" id="415696at2759"/>
<comment type="caution">
    <text evidence="5">The sequence shown here is derived from an EMBL/GenBank/DDBJ whole genome shotgun (WGS) entry which is preliminary data.</text>
</comment>
<dbReference type="PROSITE" id="PS51352">
    <property type="entry name" value="THIOREDOXIN_2"/>
    <property type="match status" value="1"/>
</dbReference>
<dbReference type="Proteomes" id="UP000240830">
    <property type="component" value="Unassembled WGS sequence"/>
</dbReference>
<dbReference type="GO" id="GO:0005829">
    <property type="term" value="C:cytosol"/>
    <property type="evidence" value="ECO:0007669"/>
    <property type="project" value="EnsemblFungi"/>
</dbReference>
<dbReference type="STRING" id="1246581.A0A2H9TFS0"/>
<dbReference type="InterPro" id="IPR033658">
    <property type="entry name" value="GRX_PICOT-like"/>
</dbReference>
<dbReference type="InterPro" id="IPR013766">
    <property type="entry name" value="Thioredoxin_domain"/>
</dbReference>
<dbReference type="SUPFAM" id="SSF52833">
    <property type="entry name" value="Thioredoxin-like"/>
    <property type="match status" value="2"/>
</dbReference>
<evidence type="ECO:0000256" key="2">
    <source>
        <dbReference type="ARBA" id="ARBA00023004"/>
    </source>
</evidence>
<dbReference type="AlphaFoldDB" id="A0A2H9TFS0"/>
<dbReference type="InterPro" id="IPR004480">
    <property type="entry name" value="Monothiol_GRX-rel"/>
</dbReference>
<dbReference type="GO" id="GO:0015038">
    <property type="term" value="F:glutathione disulfide oxidoreductase activity"/>
    <property type="evidence" value="ECO:0007669"/>
    <property type="project" value="EnsemblFungi"/>
</dbReference>
<keyword evidence="6" id="KW-1185">Reference proteome</keyword>
<dbReference type="CDD" id="cd03028">
    <property type="entry name" value="GRX_PICOT_like"/>
    <property type="match status" value="1"/>
</dbReference>
<dbReference type="InterPro" id="IPR002109">
    <property type="entry name" value="Glutaredoxin"/>
</dbReference>
<name>A0A2H9TFS0_9FUNG</name>
<dbReference type="PANTHER" id="PTHR10293">
    <property type="entry name" value="GLUTAREDOXIN FAMILY MEMBER"/>
    <property type="match status" value="1"/>
</dbReference>
<organism evidence="5 6">
    <name type="scientific">Paramicrosporidium saccamoebae</name>
    <dbReference type="NCBI Taxonomy" id="1246581"/>
    <lineage>
        <taxon>Eukaryota</taxon>
        <taxon>Fungi</taxon>
        <taxon>Fungi incertae sedis</taxon>
        <taxon>Cryptomycota</taxon>
        <taxon>Cryptomycota incertae sedis</taxon>
        <taxon>Paramicrosporidium</taxon>
    </lineage>
</organism>
<dbReference type="CDD" id="cd02984">
    <property type="entry name" value="TRX_PICOT"/>
    <property type="match status" value="1"/>
</dbReference>
<dbReference type="PANTHER" id="PTHR10293:SF73">
    <property type="entry name" value="GLUTAREDOXIN-3"/>
    <property type="match status" value="1"/>
</dbReference>
<proteinExistence type="predicted"/>
<keyword evidence="3" id="KW-0411">Iron-sulfur</keyword>
<dbReference type="EMBL" id="MTSL01000213">
    <property type="protein sequence ID" value="PJF16624.1"/>
    <property type="molecule type" value="Genomic_DNA"/>
</dbReference>
<dbReference type="GO" id="GO:0006879">
    <property type="term" value="P:intracellular iron ion homeostasis"/>
    <property type="evidence" value="ECO:0007669"/>
    <property type="project" value="EnsemblFungi"/>
</dbReference>